<feature type="modified residue" description="4-aspartylphosphate" evidence="1">
    <location>
        <position position="61"/>
    </location>
</feature>
<evidence type="ECO:0000259" key="2">
    <source>
        <dbReference type="PROSITE" id="PS50110"/>
    </source>
</evidence>
<keyword evidence="4" id="KW-1185">Reference proteome</keyword>
<dbReference type="Gene3D" id="3.40.50.2300">
    <property type="match status" value="1"/>
</dbReference>
<dbReference type="Pfam" id="PF00072">
    <property type="entry name" value="Response_reg"/>
    <property type="match status" value="1"/>
</dbReference>
<dbReference type="RefSeq" id="WP_243846651.1">
    <property type="nucleotide sequence ID" value="NZ_BAAAEV010000002.1"/>
</dbReference>
<keyword evidence="1" id="KW-0597">Phosphoprotein</keyword>
<evidence type="ECO:0000256" key="1">
    <source>
        <dbReference type="PROSITE-ProRule" id="PRU00169"/>
    </source>
</evidence>
<reference evidence="3 4" key="1">
    <citation type="submission" date="2020-03" db="EMBL/GenBank/DDBJ databases">
        <title>Genomic Encyclopedia of Type Strains, Phase IV (KMG-IV): sequencing the most valuable type-strain genomes for metagenomic binning, comparative biology and taxonomic classification.</title>
        <authorList>
            <person name="Goeker M."/>
        </authorList>
    </citation>
    <scope>NUCLEOTIDE SEQUENCE [LARGE SCALE GENOMIC DNA]</scope>
    <source>
        <strain evidence="3 4">DSM 22753</strain>
    </source>
</reference>
<organism evidence="3 4">
    <name type="scientific">Sphingomonas japonica</name>
    <dbReference type="NCBI Taxonomy" id="511662"/>
    <lineage>
        <taxon>Bacteria</taxon>
        <taxon>Pseudomonadati</taxon>
        <taxon>Pseudomonadota</taxon>
        <taxon>Alphaproteobacteria</taxon>
        <taxon>Sphingomonadales</taxon>
        <taxon>Sphingomonadaceae</taxon>
        <taxon>Sphingomonas</taxon>
    </lineage>
</organism>
<dbReference type="SMART" id="SM00448">
    <property type="entry name" value="REC"/>
    <property type="match status" value="1"/>
</dbReference>
<comment type="caution">
    <text evidence="3">The sequence shown here is derived from an EMBL/GenBank/DDBJ whole genome shotgun (WGS) entry which is preliminary data.</text>
</comment>
<proteinExistence type="predicted"/>
<accession>A0ABX0TZX6</accession>
<gene>
    <name evidence="3" type="ORF">FHT01_001407</name>
</gene>
<dbReference type="PROSITE" id="PS50110">
    <property type="entry name" value="RESPONSE_REGULATORY"/>
    <property type="match status" value="1"/>
</dbReference>
<name>A0ABX0TZX6_9SPHN</name>
<feature type="domain" description="Response regulatory" evidence="2">
    <location>
        <begin position="13"/>
        <end position="122"/>
    </location>
</feature>
<protein>
    <submittedName>
        <fullName evidence="3">CheY-like chemotaxis protein</fullName>
    </submittedName>
</protein>
<dbReference type="SUPFAM" id="SSF52172">
    <property type="entry name" value="CheY-like"/>
    <property type="match status" value="1"/>
</dbReference>
<dbReference type="Proteomes" id="UP000788153">
    <property type="component" value="Unassembled WGS sequence"/>
</dbReference>
<evidence type="ECO:0000313" key="4">
    <source>
        <dbReference type="Proteomes" id="UP000788153"/>
    </source>
</evidence>
<dbReference type="InterPro" id="IPR001789">
    <property type="entry name" value="Sig_transdc_resp-reg_receiver"/>
</dbReference>
<evidence type="ECO:0000313" key="3">
    <source>
        <dbReference type="EMBL" id="NIJ23865.1"/>
    </source>
</evidence>
<sequence length="141" mass="14796">MMSCDATPRSEHTILIVEDEIFVAMDIERILGEAGYRVIAIAADQQEAITHGEDARIAFVDINLRDGPTGPAIACALAGKGTRVIYVTANPQQIEPRAETAIGYIRKPFSDTAILSAAEIAAAGTPLATPAEGVILFASGS</sequence>
<dbReference type="InterPro" id="IPR011006">
    <property type="entry name" value="CheY-like_superfamily"/>
</dbReference>
<dbReference type="EMBL" id="JAASQP010000001">
    <property type="protein sequence ID" value="NIJ23865.1"/>
    <property type="molecule type" value="Genomic_DNA"/>
</dbReference>